<dbReference type="GO" id="GO:0003755">
    <property type="term" value="F:peptidyl-prolyl cis-trans isomerase activity"/>
    <property type="evidence" value="ECO:0007669"/>
    <property type="project" value="InterPro"/>
</dbReference>
<evidence type="ECO:0008006" key="3">
    <source>
        <dbReference type="Google" id="ProtNLM"/>
    </source>
</evidence>
<evidence type="ECO:0000313" key="2">
    <source>
        <dbReference type="Proteomes" id="UP000001601"/>
    </source>
</evidence>
<comment type="caution">
    <text evidence="1">The sequence shown here is derived from an EMBL/GenBank/DDBJ whole genome shotgun (WGS) entry which is preliminary data.</text>
</comment>
<dbReference type="PROSITE" id="PS51257">
    <property type="entry name" value="PROKAR_LIPOPROTEIN"/>
    <property type="match status" value="1"/>
</dbReference>
<gene>
    <name evidence="1" type="ORF">MED217_16825</name>
</gene>
<evidence type="ECO:0000313" key="1">
    <source>
        <dbReference type="EMBL" id="EAQ51226.1"/>
    </source>
</evidence>
<proteinExistence type="predicted"/>
<dbReference type="OrthoDB" id="9814548at2"/>
<dbReference type="eggNOG" id="ENOG5033WIH">
    <property type="taxonomic scope" value="Bacteria"/>
</dbReference>
<keyword evidence="2" id="KW-1185">Reference proteome</keyword>
<dbReference type="RefSeq" id="WP_009781705.1">
    <property type="nucleotide sequence ID" value="NZ_CH672395.1"/>
</dbReference>
<reference evidence="1 2" key="1">
    <citation type="journal article" date="2007" name="Nature">
        <title>Light stimulates growth of proteorhodopsin-containing marine Flavobacteria.</title>
        <authorList>
            <person name="Gomez-Consarnau L."/>
            <person name="Gonzalez J.M."/>
            <person name="Coll-Llado M."/>
            <person name="Gourdon P."/>
            <person name="Pascher T."/>
            <person name="Neutze R."/>
            <person name="Pedros-Alio C."/>
            <person name="Pinhassi J."/>
        </authorList>
    </citation>
    <scope>NUCLEOTIDE SEQUENCE [LARGE SCALE GENOMIC DNA]</scope>
    <source>
        <strain evidence="1 2">MED217</strain>
    </source>
</reference>
<protein>
    <recommendedName>
        <fullName evidence="3">Peptidylprolyl isomerase</fullName>
    </recommendedName>
</protein>
<name>A3XHL9_LEEBM</name>
<dbReference type="EMBL" id="AANC01000001">
    <property type="protein sequence ID" value="EAQ51226.1"/>
    <property type="molecule type" value="Genomic_DNA"/>
</dbReference>
<dbReference type="AlphaFoldDB" id="A3XHL9"/>
<dbReference type="Proteomes" id="UP000001601">
    <property type="component" value="Unassembled WGS sequence"/>
</dbReference>
<sequence length="281" mass="31546">MKYTLRFTLLSIFILFASCKEKPITADDAIALGDTITTASGLKYLYLKKGNGQKIEMGSMVVSYTDLYIKELDSLLWTTSTMHDSVFKFIQEKETMIKGFTELNSYLVEGDEVVAVLPDSIAYGKEDHNGLPGGSTLVYDPYVVKKVTPKKEDITDTLVQIIKTQKVDDALRFYKEERDKAAQGSFHTDVDLIYMGLLTELAQDSLATEILQVADYMEAETSDPNTLFMLQRVQVYALQMQGKLEEALAEAQTYAANTDTENEAYWQNRLAELQALVAEGE</sequence>
<dbReference type="STRING" id="398720.MED217_16825"/>
<accession>A3XHL9</accession>
<organism evidence="1 2">
    <name type="scientific">Leeuwenhoekiella blandensis (strain CECT 7118 / CCUG 51940 / KCTC 22103 / MED217)</name>
    <name type="common">Flavobacterium sp. (strain MED217)</name>
    <dbReference type="NCBI Taxonomy" id="398720"/>
    <lineage>
        <taxon>Bacteria</taxon>
        <taxon>Pseudomonadati</taxon>
        <taxon>Bacteroidota</taxon>
        <taxon>Flavobacteriia</taxon>
        <taxon>Flavobacteriales</taxon>
        <taxon>Flavobacteriaceae</taxon>
        <taxon>Leeuwenhoekiella</taxon>
    </lineage>
</organism>
<dbReference type="HOGENOM" id="CLU_996747_0_0_10"/>
<dbReference type="InterPro" id="IPR046357">
    <property type="entry name" value="PPIase_dom_sf"/>
</dbReference>
<dbReference type="SUPFAM" id="SSF54534">
    <property type="entry name" value="FKBP-like"/>
    <property type="match status" value="1"/>
</dbReference>
<dbReference type="Gene3D" id="3.10.50.40">
    <property type="match status" value="1"/>
</dbReference>